<dbReference type="InterPro" id="IPR011051">
    <property type="entry name" value="RmlC_Cupin_sf"/>
</dbReference>
<protein>
    <submittedName>
        <fullName evidence="2">Cupin domain-containing protein</fullName>
    </submittedName>
</protein>
<evidence type="ECO:0000313" key="2">
    <source>
        <dbReference type="EMBL" id="MCF4143456.1"/>
    </source>
</evidence>
<accession>A0ABS9ESK7</accession>
<evidence type="ECO:0000259" key="1">
    <source>
        <dbReference type="Pfam" id="PF07883"/>
    </source>
</evidence>
<keyword evidence="3" id="KW-1185">Reference proteome</keyword>
<evidence type="ECO:0000313" key="3">
    <source>
        <dbReference type="Proteomes" id="UP001200430"/>
    </source>
</evidence>
<dbReference type="Gene3D" id="2.60.120.10">
    <property type="entry name" value="Jelly Rolls"/>
    <property type="match status" value="1"/>
</dbReference>
<dbReference type="Pfam" id="PF07883">
    <property type="entry name" value="Cupin_2"/>
    <property type="match status" value="1"/>
</dbReference>
<dbReference type="PANTHER" id="PTHR37694:SF1">
    <property type="entry name" value="SLR8022 PROTEIN"/>
    <property type="match status" value="1"/>
</dbReference>
<name>A0ABS9ESK7_9BACT</name>
<sequence length="115" mass="12156">MVETAEKIIKNVEHCVPFTLTDLVAINPGKVSSLTLANKPGVVVTMFSFDTNEGLSTHRAPGDAMAYVLEGSVKITIGEDCTTAKAGDAVVMPANVPHALKALTPYKMLLVMVKA</sequence>
<dbReference type="InterPro" id="IPR013096">
    <property type="entry name" value="Cupin_2"/>
</dbReference>
<reference evidence="2 3" key="1">
    <citation type="submission" date="2022-01" db="EMBL/GenBank/DDBJ databases">
        <title>Dethiosulfovibrio faecalis sp. nov., a novel proteolytic, non-sulfur-reducing bacterium isolated from a marine aquaculture solid waste bioreactor.</title>
        <authorList>
            <person name="Grabowski S."/>
            <person name="Apolinario E."/>
            <person name="Schneider N."/>
            <person name="Marshall C.W."/>
            <person name="Sowers K.R."/>
        </authorList>
    </citation>
    <scope>NUCLEOTIDE SEQUENCE [LARGE SCALE GENOMIC DNA]</scope>
    <source>
        <strain evidence="2 3">DSM 12537</strain>
    </source>
</reference>
<proteinExistence type="predicted"/>
<organism evidence="2 3">
    <name type="scientific">Dethiosulfovibrio marinus</name>
    <dbReference type="NCBI Taxonomy" id="133532"/>
    <lineage>
        <taxon>Bacteria</taxon>
        <taxon>Thermotogati</taxon>
        <taxon>Synergistota</taxon>
        <taxon>Synergistia</taxon>
        <taxon>Synergistales</taxon>
        <taxon>Dethiosulfovibrionaceae</taxon>
        <taxon>Dethiosulfovibrio</taxon>
    </lineage>
</organism>
<gene>
    <name evidence="2" type="ORF">L2W38_11600</name>
</gene>
<dbReference type="PANTHER" id="PTHR37694">
    <property type="entry name" value="SLR8022 PROTEIN"/>
    <property type="match status" value="1"/>
</dbReference>
<comment type="caution">
    <text evidence="2">The sequence shown here is derived from an EMBL/GenBank/DDBJ whole genome shotgun (WGS) entry which is preliminary data.</text>
</comment>
<feature type="domain" description="Cupin type-2" evidence="1">
    <location>
        <begin position="47"/>
        <end position="111"/>
    </location>
</feature>
<dbReference type="InterPro" id="IPR014710">
    <property type="entry name" value="RmlC-like_jellyroll"/>
</dbReference>
<dbReference type="Proteomes" id="UP001200430">
    <property type="component" value="Unassembled WGS sequence"/>
</dbReference>
<dbReference type="EMBL" id="JAKGUD010000016">
    <property type="protein sequence ID" value="MCF4143456.1"/>
    <property type="molecule type" value="Genomic_DNA"/>
</dbReference>
<dbReference type="CDD" id="cd02230">
    <property type="entry name" value="cupin_HP0902-like"/>
    <property type="match status" value="1"/>
</dbReference>
<dbReference type="SUPFAM" id="SSF51182">
    <property type="entry name" value="RmlC-like cupins"/>
    <property type="match status" value="1"/>
</dbReference>
<dbReference type="RefSeq" id="WP_236100157.1">
    <property type="nucleotide sequence ID" value="NZ_JAKGUD010000016.1"/>
</dbReference>